<feature type="region of interest" description="Disordered" evidence="8">
    <location>
        <begin position="376"/>
        <end position="398"/>
    </location>
</feature>
<dbReference type="NCBIfam" id="TIGR01766">
    <property type="entry name" value="IS200/IS605 family accessory protein TnpB-like domain"/>
    <property type="match status" value="1"/>
</dbReference>
<feature type="domain" description="Probable transposase IS891/IS1136/IS1341" evidence="9">
    <location>
        <begin position="174"/>
        <end position="284"/>
    </location>
</feature>
<dbReference type="InterPro" id="IPR010095">
    <property type="entry name" value="Cas12f1-like_TNB"/>
</dbReference>
<dbReference type="RefSeq" id="WP_369276961.1">
    <property type="nucleotide sequence ID" value="NZ_JBJVMW010000017.1"/>
</dbReference>
<dbReference type="Proteomes" id="UP001631993">
    <property type="component" value="Unassembled WGS sequence"/>
</dbReference>
<evidence type="ECO:0000256" key="8">
    <source>
        <dbReference type="SAM" id="MobiDB-lite"/>
    </source>
</evidence>
<keyword evidence="4" id="KW-0479">Metal-binding</keyword>
<evidence type="ECO:0000256" key="7">
    <source>
        <dbReference type="ARBA" id="ARBA00023172"/>
    </source>
</evidence>
<keyword evidence="3" id="KW-0815">Transposition</keyword>
<protein>
    <submittedName>
        <fullName evidence="12">RNA-guided endonuclease InsQ/TnpB family protein</fullName>
    </submittedName>
</protein>
<keyword evidence="7" id="KW-0233">DNA recombination</keyword>
<dbReference type="PANTHER" id="PTHR30405">
    <property type="entry name" value="TRANSPOSASE"/>
    <property type="match status" value="1"/>
</dbReference>
<gene>
    <name evidence="12" type="ORF">ACKI1S_24280</name>
</gene>
<reference evidence="12 13" key="1">
    <citation type="submission" date="2024-12" db="EMBL/GenBank/DDBJ databases">
        <title>Forecasting of Potato common scab and diversities of Pathogenic streptomyces spp. in china.</title>
        <authorList>
            <person name="Handique U."/>
            <person name="Wu J."/>
        </authorList>
    </citation>
    <scope>NUCLEOTIDE SEQUENCE [LARGE SCALE GENOMIC DNA]</scope>
    <source>
        <strain evidence="12 13">ZRIMU1585</strain>
    </source>
</reference>
<keyword evidence="12" id="KW-0378">Hydrolase</keyword>
<dbReference type="InterPro" id="IPR001959">
    <property type="entry name" value="Transposase"/>
</dbReference>
<evidence type="ECO:0000256" key="4">
    <source>
        <dbReference type="ARBA" id="ARBA00022723"/>
    </source>
</evidence>
<dbReference type="Pfam" id="PF12323">
    <property type="entry name" value="HTH_OrfB_IS605"/>
    <property type="match status" value="1"/>
</dbReference>
<evidence type="ECO:0000256" key="2">
    <source>
        <dbReference type="ARBA" id="ARBA00011044"/>
    </source>
</evidence>
<evidence type="ECO:0000256" key="3">
    <source>
        <dbReference type="ARBA" id="ARBA00022578"/>
    </source>
</evidence>
<dbReference type="InterPro" id="IPR051399">
    <property type="entry name" value="RNA-guided_DNA_endo/Transpos"/>
</dbReference>
<keyword evidence="12" id="KW-0540">Nuclease</keyword>
<proteinExistence type="inferred from homology"/>
<evidence type="ECO:0000313" key="12">
    <source>
        <dbReference type="EMBL" id="MFM9649253.1"/>
    </source>
</evidence>
<dbReference type="NCBIfam" id="NF040570">
    <property type="entry name" value="guided_TnpB"/>
    <property type="match status" value="1"/>
</dbReference>
<sequence>MRASHVKRAFRYRFYPTDAQAAELSRTFGCVRKVYNLALAARTQAWTRQVRVNYNQTSAMLTAWKKTEELAYLNDVSSVPLQQALRHLQVAFTNFFAKRAKYPRFKSRKKSRRSAEYTASAFRFRDGKLTLAKMAEPLDIVWSRPLPQGAVPSTVSVSQDAAGRWYVSLLCEDPCVQPLPATDAAIGIDAGLDHLLTLSTGEKISNPRHERRDRACLAKAQRRLARKAKGDGANRAKARLRVARVYARIADRRRDHLHKLTTRLVRENQTIVIEDLAVRNMVKNTGLARAISDAAWSQLRGMLEYKAQWYGREVIAVDRWFPSSKLCSACGSLQRKMPLQVRTWTCDCGTTHDRDVNAAKNILAVGLTASVCGAGVRPQRKTPGGQSATKQKPLQREP</sequence>
<dbReference type="PANTHER" id="PTHR30405:SF25">
    <property type="entry name" value="RNA-GUIDED DNA ENDONUCLEASE INSQ-RELATED"/>
    <property type="match status" value="1"/>
</dbReference>
<evidence type="ECO:0000259" key="11">
    <source>
        <dbReference type="Pfam" id="PF12323"/>
    </source>
</evidence>
<feature type="domain" description="Cas12f1-like TNB" evidence="10">
    <location>
        <begin position="296"/>
        <end position="362"/>
    </location>
</feature>
<name>A0ABW9IMK6_STRGJ</name>
<comment type="similarity">
    <text evidence="1">In the C-terminal section; belongs to the transposase 35 family.</text>
</comment>
<keyword evidence="13" id="KW-1185">Reference proteome</keyword>
<dbReference type="Pfam" id="PF01385">
    <property type="entry name" value="OrfB_IS605"/>
    <property type="match status" value="1"/>
</dbReference>
<evidence type="ECO:0000259" key="9">
    <source>
        <dbReference type="Pfam" id="PF01385"/>
    </source>
</evidence>
<dbReference type="EMBL" id="JBJVNE010000012">
    <property type="protein sequence ID" value="MFM9649253.1"/>
    <property type="molecule type" value="Genomic_DNA"/>
</dbReference>
<evidence type="ECO:0000313" key="13">
    <source>
        <dbReference type="Proteomes" id="UP001631993"/>
    </source>
</evidence>
<dbReference type="Pfam" id="PF07282">
    <property type="entry name" value="Cas12f1-like_TNB"/>
    <property type="match status" value="1"/>
</dbReference>
<dbReference type="InterPro" id="IPR021027">
    <property type="entry name" value="Transposase_put_HTH"/>
</dbReference>
<evidence type="ECO:0000259" key="10">
    <source>
        <dbReference type="Pfam" id="PF07282"/>
    </source>
</evidence>
<keyword evidence="6" id="KW-0238">DNA-binding</keyword>
<comment type="similarity">
    <text evidence="2">In the N-terminal section; belongs to the transposase 2 family.</text>
</comment>
<comment type="caution">
    <text evidence="12">The sequence shown here is derived from an EMBL/GenBank/DDBJ whole genome shotgun (WGS) entry which is preliminary data.</text>
</comment>
<keyword evidence="12" id="KW-0255">Endonuclease</keyword>
<organism evidence="12 13">
    <name type="scientific">Streptomyces galilaeus</name>
    <dbReference type="NCBI Taxonomy" id="33899"/>
    <lineage>
        <taxon>Bacteria</taxon>
        <taxon>Bacillati</taxon>
        <taxon>Actinomycetota</taxon>
        <taxon>Actinomycetes</taxon>
        <taxon>Kitasatosporales</taxon>
        <taxon>Streptomycetaceae</taxon>
        <taxon>Streptomyces</taxon>
    </lineage>
</organism>
<evidence type="ECO:0000256" key="6">
    <source>
        <dbReference type="ARBA" id="ARBA00023125"/>
    </source>
</evidence>
<evidence type="ECO:0000256" key="5">
    <source>
        <dbReference type="ARBA" id="ARBA00022833"/>
    </source>
</evidence>
<evidence type="ECO:0000256" key="1">
    <source>
        <dbReference type="ARBA" id="ARBA00008761"/>
    </source>
</evidence>
<dbReference type="GO" id="GO:0004519">
    <property type="term" value="F:endonuclease activity"/>
    <property type="evidence" value="ECO:0007669"/>
    <property type="project" value="UniProtKB-KW"/>
</dbReference>
<feature type="domain" description="Transposase putative helix-turn-helix" evidence="11">
    <location>
        <begin position="6"/>
        <end position="48"/>
    </location>
</feature>
<accession>A0ABW9IMK6</accession>
<keyword evidence="5" id="KW-0862">Zinc</keyword>